<evidence type="ECO:0000259" key="4">
    <source>
        <dbReference type="Pfam" id="PF08544"/>
    </source>
</evidence>
<proteinExistence type="predicted"/>
<evidence type="ECO:0000256" key="1">
    <source>
        <dbReference type="ARBA" id="ARBA00022679"/>
    </source>
</evidence>
<keyword evidence="2" id="KW-0547">Nucleotide-binding</keyword>
<dbReference type="SUPFAM" id="SSF55060">
    <property type="entry name" value="GHMP Kinase, C-terminal domain"/>
    <property type="match status" value="1"/>
</dbReference>
<dbReference type="Gene3D" id="3.30.230.10">
    <property type="match status" value="1"/>
</dbReference>
<keyword evidence="1" id="KW-0808">Transferase</keyword>
<reference evidence="6" key="1">
    <citation type="journal article" date="2019" name="Int. J. Syst. Evol. Microbiol.">
        <title>The Global Catalogue of Microorganisms (GCM) 10K type strain sequencing project: providing services to taxonomists for standard genome sequencing and annotation.</title>
        <authorList>
            <consortium name="The Broad Institute Genomics Platform"/>
            <consortium name="The Broad Institute Genome Sequencing Center for Infectious Disease"/>
            <person name="Wu L."/>
            <person name="Ma J."/>
        </authorList>
    </citation>
    <scope>NUCLEOTIDE SEQUENCE [LARGE SCALE GENOMIC DNA]</scope>
    <source>
        <strain evidence="6">NBRC 112299</strain>
    </source>
</reference>
<gene>
    <name evidence="5" type="ORF">GCM10025876_15600</name>
</gene>
<organism evidence="5 6">
    <name type="scientific">Demequina litorisediminis</name>
    <dbReference type="NCBI Taxonomy" id="1849022"/>
    <lineage>
        <taxon>Bacteria</taxon>
        <taxon>Bacillati</taxon>
        <taxon>Actinomycetota</taxon>
        <taxon>Actinomycetes</taxon>
        <taxon>Micrococcales</taxon>
        <taxon>Demequinaceae</taxon>
        <taxon>Demequina</taxon>
    </lineage>
</organism>
<dbReference type="Gene3D" id="3.30.70.890">
    <property type="entry name" value="GHMP kinase, C-terminal domain"/>
    <property type="match status" value="1"/>
</dbReference>
<dbReference type="InterPro" id="IPR036554">
    <property type="entry name" value="GHMP_kinase_C_sf"/>
</dbReference>
<comment type="caution">
    <text evidence="5">The sequence shown here is derived from an EMBL/GenBank/DDBJ whole genome shotgun (WGS) entry which is preliminary data.</text>
</comment>
<evidence type="ECO:0000313" key="6">
    <source>
        <dbReference type="Proteomes" id="UP001157125"/>
    </source>
</evidence>
<evidence type="ECO:0000256" key="3">
    <source>
        <dbReference type="ARBA" id="ARBA00022840"/>
    </source>
</evidence>
<dbReference type="Pfam" id="PF08544">
    <property type="entry name" value="GHMP_kinases_C"/>
    <property type="match status" value="1"/>
</dbReference>
<dbReference type="PANTHER" id="PTHR10457:SF7">
    <property type="entry name" value="GALACTOKINASE-RELATED"/>
    <property type="match status" value="1"/>
</dbReference>
<sequence>MAENKAVGAPTGLLDQAASMLAEDDHVVFLDCDTEEARPVALHLRDKNLGILVINSNVDHEHATGGYGDRFASCAKGAEVLGVTTLREIGADDLPRAKELLDDETYRRVRHVVTENQRVLDTVATLGEAGPTAIGALMDASQASMRDDFEITVPEIDLACDTAVKAGAIGARMTGGGFGGSSIALVPLDKADAIADAVRGALAAAGMREATIFQVTPSQGARRDH</sequence>
<evidence type="ECO:0000256" key="2">
    <source>
        <dbReference type="ARBA" id="ARBA00022741"/>
    </source>
</evidence>
<dbReference type="Proteomes" id="UP001157125">
    <property type="component" value="Unassembled WGS sequence"/>
</dbReference>
<keyword evidence="6" id="KW-1185">Reference proteome</keyword>
<dbReference type="PRINTS" id="PR00959">
    <property type="entry name" value="MEVGALKINASE"/>
</dbReference>
<keyword evidence="3" id="KW-0067">ATP-binding</keyword>
<accession>A0ABQ6IDT3</accession>
<dbReference type="PANTHER" id="PTHR10457">
    <property type="entry name" value="MEVALONATE KINASE/GALACTOKINASE"/>
    <property type="match status" value="1"/>
</dbReference>
<protein>
    <recommendedName>
        <fullName evidence="4">GHMP kinase C-terminal domain-containing protein</fullName>
    </recommendedName>
</protein>
<dbReference type="InterPro" id="IPR013750">
    <property type="entry name" value="GHMP_kinase_C_dom"/>
</dbReference>
<evidence type="ECO:0000313" key="5">
    <source>
        <dbReference type="EMBL" id="GMA35356.1"/>
    </source>
</evidence>
<dbReference type="InterPro" id="IPR014721">
    <property type="entry name" value="Ribsml_uS5_D2-typ_fold_subgr"/>
</dbReference>
<feature type="domain" description="GHMP kinase C-terminal" evidence="4">
    <location>
        <begin position="133"/>
        <end position="201"/>
    </location>
</feature>
<dbReference type="EMBL" id="BSUN01000001">
    <property type="protein sequence ID" value="GMA35356.1"/>
    <property type="molecule type" value="Genomic_DNA"/>
</dbReference>
<name>A0ABQ6IDT3_9MICO</name>